<keyword evidence="9" id="KW-0479">Metal-binding</keyword>
<evidence type="ECO:0000256" key="8">
    <source>
        <dbReference type="ARBA" id="ARBA00012964"/>
    </source>
</evidence>
<proteinExistence type="inferred from homology"/>
<evidence type="ECO:0000256" key="11">
    <source>
        <dbReference type="ARBA" id="ARBA00022842"/>
    </source>
</evidence>
<feature type="region of interest" description="Disordered" evidence="13">
    <location>
        <begin position="196"/>
        <end position="215"/>
    </location>
</feature>
<evidence type="ECO:0000256" key="12">
    <source>
        <dbReference type="ARBA" id="ARBA00023285"/>
    </source>
</evidence>
<dbReference type="Gene3D" id="1.10.3210.10">
    <property type="entry name" value="Hypothetical protein af1432"/>
    <property type="match status" value="1"/>
</dbReference>
<evidence type="ECO:0000256" key="9">
    <source>
        <dbReference type="ARBA" id="ARBA00022723"/>
    </source>
</evidence>
<comment type="cofactor">
    <cofactor evidence="2">
        <name>Mn(2+)</name>
        <dbReference type="ChEBI" id="CHEBI:29035"/>
    </cofactor>
</comment>
<evidence type="ECO:0000256" key="7">
    <source>
        <dbReference type="ARBA" id="ARBA00011738"/>
    </source>
</evidence>
<dbReference type="GO" id="GO:0002953">
    <property type="term" value="F:5'-deoxynucleotidase activity"/>
    <property type="evidence" value="ECO:0007669"/>
    <property type="project" value="UniProtKB-EC"/>
</dbReference>
<evidence type="ECO:0000256" key="13">
    <source>
        <dbReference type="SAM" id="MobiDB-lite"/>
    </source>
</evidence>
<keyword evidence="11" id="KW-0460">Magnesium</keyword>
<keyword evidence="10" id="KW-0378">Hydrolase</keyword>
<dbReference type="EMBL" id="CAJMWR010000778">
    <property type="protein sequence ID" value="CAE6400942.1"/>
    <property type="molecule type" value="Genomic_DNA"/>
</dbReference>
<reference evidence="15" key="1">
    <citation type="submission" date="2021-01" db="EMBL/GenBank/DDBJ databases">
        <authorList>
            <person name="Kaushik A."/>
        </authorList>
    </citation>
    <scope>NUCLEOTIDE SEQUENCE</scope>
    <source>
        <strain evidence="15">AG1-1A</strain>
    </source>
</reference>
<comment type="similarity">
    <text evidence="6">Belongs to the HDDC2 family.</text>
</comment>
<name>A0A8H2WQP8_9AGAM</name>
<comment type="cofactor">
    <cofactor evidence="3">
        <name>Co(2+)</name>
        <dbReference type="ChEBI" id="CHEBI:48828"/>
    </cofactor>
</comment>
<dbReference type="SUPFAM" id="SSF109604">
    <property type="entry name" value="HD-domain/PDEase-like"/>
    <property type="match status" value="1"/>
</dbReference>
<dbReference type="EC" id="3.1.3.89" evidence="8"/>
<feature type="region of interest" description="Disordered" evidence="13">
    <location>
        <begin position="1"/>
        <end position="25"/>
    </location>
</feature>
<comment type="function">
    <text evidence="5">Catalyzes the dephosphorylation of the nucleoside 5'-monophosphates deoxyadenosine monophosphate (dAMP), deoxycytidine monophosphate (dCMP), deoxyguanosine monophosphate (dGMP) and deoxythymidine monophosphate (dTMP).</text>
</comment>
<accession>A0A8H2WQP8</accession>
<dbReference type="PANTHER" id="PTHR11845">
    <property type="entry name" value="5'-DEOXYNUCLEOTIDASE HDDC2"/>
    <property type="match status" value="1"/>
</dbReference>
<comment type="cofactor">
    <cofactor evidence="4">
        <name>Mg(2+)</name>
        <dbReference type="ChEBI" id="CHEBI:18420"/>
    </cofactor>
</comment>
<evidence type="ECO:0000313" key="16">
    <source>
        <dbReference type="Proteomes" id="UP000663840"/>
    </source>
</evidence>
<comment type="catalytic activity">
    <reaction evidence="1">
        <text>a 2'-deoxyribonucleoside 5'-phosphate + H2O = a 2'-deoxyribonucleoside + phosphate</text>
        <dbReference type="Rhea" id="RHEA:36167"/>
        <dbReference type="ChEBI" id="CHEBI:15377"/>
        <dbReference type="ChEBI" id="CHEBI:18274"/>
        <dbReference type="ChEBI" id="CHEBI:43474"/>
        <dbReference type="ChEBI" id="CHEBI:65317"/>
        <dbReference type="EC" id="3.1.3.89"/>
    </reaction>
</comment>
<evidence type="ECO:0000256" key="6">
    <source>
        <dbReference type="ARBA" id="ARBA00009999"/>
    </source>
</evidence>
<dbReference type="GO" id="GO:0009159">
    <property type="term" value="P:deoxyribonucleoside monophosphate catabolic process"/>
    <property type="evidence" value="ECO:0007669"/>
    <property type="project" value="UniProtKB-ARBA"/>
</dbReference>
<feature type="compositionally biased region" description="Basic and acidic residues" evidence="13">
    <location>
        <begin position="205"/>
        <end position="215"/>
    </location>
</feature>
<evidence type="ECO:0000313" key="15">
    <source>
        <dbReference type="EMBL" id="CAE6400942.1"/>
    </source>
</evidence>
<dbReference type="InterPro" id="IPR003607">
    <property type="entry name" value="HD/PDEase_dom"/>
</dbReference>
<dbReference type="Proteomes" id="UP000663840">
    <property type="component" value="Unassembled WGS sequence"/>
</dbReference>
<dbReference type="PANTHER" id="PTHR11845:SF13">
    <property type="entry name" value="5'-DEOXYNUCLEOTIDASE HDDC2"/>
    <property type="match status" value="1"/>
</dbReference>
<dbReference type="FunFam" id="1.10.3210.10:FF:000011">
    <property type="entry name" value="HD domain-containing protein 2"/>
    <property type="match status" value="1"/>
</dbReference>
<dbReference type="GO" id="GO:0005737">
    <property type="term" value="C:cytoplasm"/>
    <property type="evidence" value="ECO:0007669"/>
    <property type="project" value="TreeGrafter"/>
</dbReference>
<evidence type="ECO:0000256" key="3">
    <source>
        <dbReference type="ARBA" id="ARBA00001941"/>
    </source>
</evidence>
<dbReference type="GO" id="GO:0046872">
    <property type="term" value="F:metal ion binding"/>
    <property type="evidence" value="ECO:0007669"/>
    <property type="project" value="UniProtKB-KW"/>
</dbReference>
<feature type="compositionally biased region" description="Polar residues" evidence="13">
    <location>
        <begin position="1"/>
        <end position="11"/>
    </location>
</feature>
<dbReference type="SMART" id="SM00471">
    <property type="entry name" value="HDc"/>
    <property type="match status" value="1"/>
</dbReference>
<sequence length="215" mass="24545">MNNESQSSTGQPWERELPTKYTPTMDPATDRLAFFHIIERLKTQKRTGWVKSKIPGPESIADHMHRMSILALCTSDTSLDIPKCVMMAVVHDLAEAVVGDIAPWEGISKAEKIQREREGMRSMLSDMLHDGPGAIRIKELWEEYETQTTPESRFVKDLDRLEMALQASEYERCFPDEPKKLQAFFDSSVPNIKHPEVSQWGQDLENERAQGSRAV</sequence>
<comment type="subunit">
    <text evidence="7">Homodimer.</text>
</comment>
<comment type="caution">
    <text evidence="15">The sequence shown here is derived from an EMBL/GenBank/DDBJ whole genome shotgun (WGS) entry which is preliminary data.</text>
</comment>
<evidence type="ECO:0000256" key="4">
    <source>
        <dbReference type="ARBA" id="ARBA00001946"/>
    </source>
</evidence>
<evidence type="ECO:0000256" key="1">
    <source>
        <dbReference type="ARBA" id="ARBA00001638"/>
    </source>
</evidence>
<keyword evidence="12" id="KW-0170">Cobalt</keyword>
<dbReference type="AlphaFoldDB" id="A0A8H2WQP8"/>
<dbReference type="InterPro" id="IPR039356">
    <property type="entry name" value="YfbR/HDDC2"/>
</dbReference>
<protein>
    <recommendedName>
        <fullName evidence="8">5'-deoxynucleotidase</fullName>
        <ecNumber evidence="8">3.1.3.89</ecNumber>
    </recommendedName>
</protein>
<gene>
    <name evidence="15" type="ORF">RDB_LOCUS36629</name>
</gene>
<evidence type="ECO:0000259" key="14">
    <source>
        <dbReference type="SMART" id="SM00471"/>
    </source>
</evidence>
<evidence type="ECO:0000256" key="2">
    <source>
        <dbReference type="ARBA" id="ARBA00001936"/>
    </source>
</evidence>
<evidence type="ECO:0000256" key="10">
    <source>
        <dbReference type="ARBA" id="ARBA00022801"/>
    </source>
</evidence>
<dbReference type="InterPro" id="IPR006674">
    <property type="entry name" value="HD_domain"/>
</dbReference>
<dbReference type="Pfam" id="PF13023">
    <property type="entry name" value="HD_3"/>
    <property type="match status" value="1"/>
</dbReference>
<feature type="domain" description="HD/PDEase" evidence="14">
    <location>
        <begin position="56"/>
        <end position="173"/>
    </location>
</feature>
<evidence type="ECO:0000256" key="5">
    <source>
        <dbReference type="ARBA" id="ARBA00004074"/>
    </source>
</evidence>
<organism evidence="15 16">
    <name type="scientific">Rhizoctonia solani</name>
    <dbReference type="NCBI Taxonomy" id="456999"/>
    <lineage>
        <taxon>Eukaryota</taxon>
        <taxon>Fungi</taxon>
        <taxon>Dikarya</taxon>
        <taxon>Basidiomycota</taxon>
        <taxon>Agaricomycotina</taxon>
        <taxon>Agaricomycetes</taxon>
        <taxon>Cantharellales</taxon>
        <taxon>Ceratobasidiaceae</taxon>
        <taxon>Rhizoctonia</taxon>
    </lineage>
</organism>